<dbReference type="Gene3D" id="1.20.1250.20">
    <property type="entry name" value="MFS general substrate transporter like domains"/>
    <property type="match status" value="1"/>
</dbReference>
<dbReference type="Pfam" id="PF00083">
    <property type="entry name" value="Sugar_tr"/>
    <property type="match status" value="1"/>
</dbReference>
<reference evidence="8 9" key="1">
    <citation type="journal article" date="2012" name="Eukaryot. Cell">
        <title>Genome sequence of the fungus Glarea lozoyensis: the first genome sequence of a species from the Helotiaceae family.</title>
        <authorList>
            <person name="Youssar L."/>
            <person name="Gruening B.A."/>
            <person name="Erxleben A."/>
            <person name="Guenther S."/>
            <person name="Huettel W."/>
        </authorList>
    </citation>
    <scope>NUCLEOTIDE SEQUENCE [LARGE SCALE GENOMIC DNA]</scope>
    <source>
        <strain evidence="9">ATCC 74030 / MF5533</strain>
    </source>
</reference>
<keyword evidence="8" id="KW-0813">Transport</keyword>
<dbReference type="InterPro" id="IPR020846">
    <property type="entry name" value="MFS_dom"/>
</dbReference>
<feature type="transmembrane region" description="Helical" evidence="6">
    <location>
        <begin position="82"/>
        <end position="101"/>
    </location>
</feature>
<dbReference type="PROSITE" id="PS50850">
    <property type="entry name" value="MFS"/>
    <property type="match status" value="1"/>
</dbReference>
<organism evidence="8 9">
    <name type="scientific">Glarea lozoyensis (strain ATCC 74030 / MF5533)</name>
    <dbReference type="NCBI Taxonomy" id="1104152"/>
    <lineage>
        <taxon>Eukaryota</taxon>
        <taxon>Fungi</taxon>
        <taxon>Dikarya</taxon>
        <taxon>Ascomycota</taxon>
        <taxon>Pezizomycotina</taxon>
        <taxon>Leotiomycetes</taxon>
        <taxon>Helotiales</taxon>
        <taxon>Helotiaceae</taxon>
        <taxon>Glarea</taxon>
    </lineage>
</organism>
<dbReference type="PANTHER" id="PTHR48022:SF28">
    <property type="entry name" value="MAJOR FACILITATOR SUPERFAMILY (MFS) PROFILE DOMAIN-CONTAINING PROTEIN-RELATED"/>
    <property type="match status" value="1"/>
</dbReference>
<dbReference type="Proteomes" id="UP000005446">
    <property type="component" value="Unassembled WGS sequence"/>
</dbReference>
<evidence type="ECO:0000256" key="1">
    <source>
        <dbReference type="ARBA" id="ARBA00004141"/>
    </source>
</evidence>
<dbReference type="PANTHER" id="PTHR48022">
    <property type="entry name" value="PLASTIDIC GLUCOSE TRANSPORTER 4"/>
    <property type="match status" value="1"/>
</dbReference>
<comment type="similarity">
    <text evidence="2">Belongs to the major facilitator superfamily. Sugar transporter (TC 2.A.1.1) family.</text>
</comment>
<feature type="transmembrane region" description="Helical" evidence="6">
    <location>
        <begin position="53"/>
        <end position="73"/>
    </location>
</feature>
<keyword evidence="5 6" id="KW-0472">Membrane</keyword>
<evidence type="ECO:0000256" key="6">
    <source>
        <dbReference type="SAM" id="Phobius"/>
    </source>
</evidence>
<proteinExistence type="inferred from homology"/>
<dbReference type="GO" id="GO:0016020">
    <property type="term" value="C:membrane"/>
    <property type="evidence" value="ECO:0007669"/>
    <property type="project" value="UniProtKB-SubCell"/>
</dbReference>
<dbReference type="SUPFAM" id="SSF103473">
    <property type="entry name" value="MFS general substrate transporter"/>
    <property type="match status" value="1"/>
</dbReference>
<sequence>MPSLKGRALFAAVTSLTCLGFLLVGYDNGLMGGLVEASTFKKTFDNPSPTITGLMVAIYEVGCFIGSVVTSIFGERLGRKKCIGTGAVIMVLGAILQATAYSRAQMIVARVHCSGFPSRVQSKSNQRALFECLFPPTMHSSMYIPSTDADSVMPRARVTALAGIALGWKSIP</sequence>
<keyword evidence="8" id="KW-0762">Sugar transport</keyword>
<evidence type="ECO:0000256" key="5">
    <source>
        <dbReference type="ARBA" id="ARBA00023136"/>
    </source>
</evidence>
<protein>
    <submittedName>
        <fullName evidence="8">Putative Sugar transporter STL1</fullName>
    </submittedName>
</protein>
<evidence type="ECO:0000259" key="7">
    <source>
        <dbReference type="PROSITE" id="PS50850"/>
    </source>
</evidence>
<comment type="caution">
    <text evidence="8">The sequence shown here is derived from an EMBL/GenBank/DDBJ whole genome shotgun (WGS) entry which is preliminary data.</text>
</comment>
<evidence type="ECO:0000256" key="4">
    <source>
        <dbReference type="ARBA" id="ARBA00022989"/>
    </source>
</evidence>
<evidence type="ECO:0000256" key="3">
    <source>
        <dbReference type="ARBA" id="ARBA00022692"/>
    </source>
</evidence>
<dbReference type="OrthoDB" id="6133115at2759"/>
<evidence type="ECO:0000313" key="8">
    <source>
        <dbReference type="EMBL" id="EHK96711.1"/>
    </source>
</evidence>
<accession>H0EXM7</accession>
<dbReference type="InterPro" id="IPR005828">
    <property type="entry name" value="MFS_sugar_transport-like"/>
</dbReference>
<evidence type="ECO:0000256" key="2">
    <source>
        <dbReference type="ARBA" id="ARBA00010992"/>
    </source>
</evidence>
<dbReference type="InterPro" id="IPR036259">
    <property type="entry name" value="MFS_trans_sf"/>
</dbReference>
<name>H0EXM7_GLAL7</name>
<dbReference type="InterPro" id="IPR050360">
    <property type="entry name" value="MFS_Sugar_Transporters"/>
</dbReference>
<comment type="subcellular location">
    <subcellularLocation>
        <location evidence="1">Membrane</location>
        <topology evidence="1">Multi-pass membrane protein</topology>
    </subcellularLocation>
</comment>
<keyword evidence="9" id="KW-1185">Reference proteome</keyword>
<keyword evidence="4 6" id="KW-1133">Transmembrane helix</keyword>
<dbReference type="EMBL" id="AGUE01000228">
    <property type="protein sequence ID" value="EHK96711.1"/>
    <property type="molecule type" value="Genomic_DNA"/>
</dbReference>
<gene>
    <name evidence="8" type="ORF">M7I_7566</name>
</gene>
<keyword evidence="3 6" id="KW-0812">Transmembrane</keyword>
<feature type="domain" description="Major facilitator superfamily (MFS) profile" evidence="7">
    <location>
        <begin position="13"/>
        <end position="172"/>
    </location>
</feature>
<dbReference type="GO" id="GO:0005351">
    <property type="term" value="F:carbohydrate:proton symporter activity"/>
    <property type="evidence" value="ECO:0007669"/>
    <property type="project" value="TreeGrafter"/>
</dbReference>
<dbReference type="InParanoid" id="H0EXM7"/>
<dbReference type="HOGENOM" id="CLU_1555409_0_0_1"/>
<evidence type="ECO:0000313" key="9">
    <source>
        <dbReference type="Proteomes" id="UP000005446"/>
    </source>
</evidence>
<dbReference type="AlphaFoldDB" id="H0EXM7"/>